<organism evidence="3 4">
    <name type="scientific">Olivibacter ginsenosidimutans</name>
    <dbReference type="NCBI Taxonomy" id="1176537"/>
    <lineage>
        <taxon>Bacteria</taxon>
        <taxon>Pseudomonadati</taxon>
        <taxon>Bacteroidota</taxon>
        <taxon>Sphingobacteriia</taxon>
        <taxon>Sphingobacteriales</taxon>
        <taxon>Sphingobacteriaceae</taxon>
        <taxon>Olivibacter</taxon>
    </lineage>
</organism>
<evidence type="ECO:0000259" key="2">
    <source>
        <dbReference type="Pfam" id="PF19904"/>
    </source>
</evidence>
<name>A0ABP9BMY4_9SPHI</name>
<evidence type="ECO:0000313" key="3">
    <source>
        <dbReference type="EMBL" id="GAA4797144.1"/>
    </source>
</evidence>
<protein>
    <submittedName>
        <fullName evidence="3">DUF6377 domain-containing protein</fullName>
    </submittedName>
</protein>
<dbReference type="InterPro" id="IPR045957">
    <property type="entry name" value="DUF6377"/>
</dbReference>
<evidence type="ECO:0000256" key="1">
    <source>
        <dbReference type="SAM" id="Phobius"/>
    </source>
</evidence>
<dbReference type="Pfam" id="PF19904">
    <property type="entry name" value="DUF6377"/>
    <property type="match status" value="1"/>
</dbReference>
<proteinExistence type="predicted"/>
<keyword evidence="1" id="KW-0812">Transmembrane</keyword>
<sequence length="549" mass="63950">MDYISYLGTLMNFPLAIITLVTINISAYAQERDSISRRLRMVMENRTYYDARKSEQIVALKQLLVANRQTPRQQYAIHLRLSEAYKKYKADSAVFYTQQSIAIATALNDQQLNNQAAVQLAWLYSTEGLYIESKELLDHIDRASLAKQLLPDYYEAYLGFCSHYGQSNNNVVYYRKSELYRDSLLSVLDPLSLKYRITDATRMLYQSQTKQAEESLLLLLDQTSDKDPERALIAYLLGVIYKNKNDVEQQQKFFAISAIADVVNAIKDNASMQSLALTYYDMDNVDLAYQFIQAAINDAIFCNVRYRTVESSSFYPIINASFQEKERQQKRALRSYLLLISVLSLVLIAGIMYIYQQMKRLGKTRKALYQTNQQLSKLNTDLQQANDQLFESNHIKEEYIAHFFDICSAYIEKLESYRKSLHKKAMSNQLESLMKDLKSTDLVEKELEKLYESFDSIFLNLYPTFVKEFNSLLLQDEQILPKHHELLSTELRIFALVRLGITDSIKIASFLRYSLRTVYNYRTKVRNKARVSRDEFEEQVKAIGTFRKP</sequence>
<dbReference type="EMBL" id="BAABIQ010000038">
    <property type="protein sequence ID" value="GAA4797144.1"/>
    <property type="molecule type" value="Genomic_DNA"/>
</dbReference>
<feature type="transmembrane region" description="Helical" evidence="1">
    <location>
        <begin position="6"/>
        <end position="29"/>
    </location>
</feature>
<feature type="domain" description="DUF6377" evidence="2">
    <location>
        <begin position="261"/>
        <end position="508"/>
    </location>
</feature>
<keyword evidence="1" id="KW-1133">Transmembrane helix</keyword>
<gene>
    <name evidence="3" type="ORF">GCM10023231_27070</name>
</gene>
<keyword evidence="1" id="KW-0472">Membrane</keyword>
<evidence type="ECO:0000313" key="4">
    <source>
        <dbReference type="Proteomes" id="UP001501411"/>
    </source>
</evidence>
<reference evidence="4" key="1">
    <citation type="journal article" date="2019" name="Int. J. Syst. Evol. Microbiol.">
        <title>The Global Catalogue of Microorganisms (GCM) 10K type strain sequencing project: providing services to taxonomists for standard genome sequencing and annotation.</title>
        <authorList>
            <consortium name="The Broad Institute Genomics Platform"/>
            <consortium name="The Broad Institute Genome Sequencing Center for Infectious Disease"/>
            <person name="Wu L."/>
            <person name="Ma J."/>
        </authorList>
    </citation>
    <scope>NUCLEOTIDE SEQUENCE [LARGE SCALE GENOMIC DNA]</scope>
    <source>
        <strain evidence="4">JCM 18200</strain>
    </source>
</reference>
<dbReference type="Proteomes" id="UP001501411">
    <property type="component" value="Unassembled WGS sequence"/>
</dbReference>
<keyword evidence="4" id="KW-1185">Reference proteome</keyword>
<comment type="caution">
    <text evidence="3">The sequence shown here is derived from an EMBL/GenBank/DDBJ whole genome shotgun (WGS) entry which is preliminary data.</text>
</comment>
<feature type="transmembrane region" description="Helical" evidence="1">
    <location>
        <begin position="335"/>
        <end position="355"/>
    </location>
</feature>
<accession>A0ABP9BMY4</accession>